<evidence type="ECO:0000313" key="3">
    <source>
        <dbReference type="Proteomes" id="UP000887013"/>
    </source>
</evidence>
<dbReference type="EMBL" id="BMAW01107873">
    <property type="protein sequence ID" value="GFT31209.1"/>
    <property type="molecule type" value="Genomic_DNA"/>
</dbReference>
<protein>
    <submittedName>
        <fullName evidence="2">Uncharacterized protein</fullName>
    </submittedName>
</protein>
<name>A0A8X6NTB5_NEPPI</name>
<sequence length="65" mass="6899">TASLKDVGLLLSTCITGSCWVHQCVSSSLTHCTTTQRSFTSTSPPSESPKLSRQVAQVMATTPWG</sequence>
<evidence type="ECO:0000313" key="2">
    <source>
        <dbReference type="EMBL" id="GFT31209.1"/>
    </source>
</evidence>
<evidence type="ECO:0000256" key="1">
    <source>
        <dbReference type="SAM" id="MobiDB-lite"/>
    </source>
</evidence>
<reference evidence="2" key="1">
    <citation type="submission" date="2020-08" db="EMBL/GenBank/DDBJ databases">
        <title>Multicomponent nature underlies the extraordinary mechanical properties of spider dragline silk.</title>
        <authorList>
            <person name="Kono N."/>
            <person name="Nakamura H."/>
            <person name="Mori M."/>
            <person name="Yoshida Y."/>
            <person name="Ohtoshi R."/>
            <person name="Malay A.D."/>
            <person name="Moran D.A.P."/>
            <person name="Tomita M."/>
            <person name="Numata K."/>
            <person name="Arakawa K."/>
        </authorList>
    </citation>
    <scope>NUCLEOTIDE SEQUENCE</scope>
</reference>
<feature type="compositionally biased region" description="Low complexity" evidence="1">
    <location>
        <begin position="38"/>
        <end position="52"/>
    </location>
</feature>
<gene>
    <name evidence="2" type="ORF">NPIL_181261</name>
</gene>
<dbReference type="AlphaFoldDB" id="A0A8X6NTB5"/>
<comment type="caution">
    <text evidence="2">The sequence shown here is derived from an EMBL/GenBank/DDBJ whole genome shotgun (WGS) entry which is preliminary data.</text>
</comment>
<dbReference type="Proteomes" id="UP000887013">
    <property type="component" value="Unassembled WGS sequence"/>
</dbReference>
<organism evidence="2 3">
    <name type="scientific">Nephila pilipes</name>
    <name type="common">Giant wood spider</name>
    <name type="synonym">Nephila maculata</name>
    <dbReference type="NCBI Taxonomy" id="299642"/>
    <lineage>
        <taxon>Eukaryota</taxon>
        <taxon>Metazoa</taxon>
        <taxon>Ecdysozoa</taxon>
        <taxon>Arthropoda</taxon>
        <taxon>Chelicerata</taxon>
        <taxon>Arachnida</taxon>
        <taxon>Araneae</taxon>
        <taxon>Araneomorphae</taxon>
        <taxon>Entelegynae</taxon>
        <taxon>Araneoidea</taxon>
        <taxon>Nephilidae</taxon>
        <taxon>Nephila</taxon>
    </lineage>
</organism>
<accession>A0A8X6NTB5</accession>
<feature type="non-terminal residue" evidence="2">
    <location>
        <position position="1"/>
    </location>
</feature>
<proteinExistence type="predicted"/>
<keyword evidence="3" id="KW-1185">Reference proteome</keyword>
<feature type="region of interest" description="Disordered" evidence="1">
    <location>
        <begin position="36"/>
        <end position="55"/>
    </location>
</feature>